<evidence type="ECO:0000256" key="1">
    <source>
        <dbReference type="SAM" id="MobiDB-lite"/>
    </source>
</evidence>
<dbReference type="Pfam" id="PF00536">
    <property type="entry name" value="SAM_1"/>
    <property type="match status" value="1"/>
</dbReference>
<sequence length="614" mass="69525">MTSLPHLQQFLSASAPIGSSSSPIMMAHNPHRIRGVGIEFDTEFNIGSMEEDHHHHHSEEVDPFQQPEVDSTSCSYDSSSCSSFSSSSLYPSSASMAMMHQHGVNVQSYRHFHGTRGSRFHSSFDSVLSDQQHDFSDSPSTAGGALFLMDGDLGQPAHDDQHNYREEWITTTFEEGTATTNSSRPSNSSSSAQNQNRIRVAVQPIMKHHSTNLGASKKKVSYSLNDFEEEKPSGLSELEQLFASRKAFNSLSKKYSTDNLIKEQQHRKMNKNKTNISSGQLSSSSSAINGRQGLNSPLLSTGSVSSSSLLEPSSSLIRVSRSTPELYGDTCIDSFQDIKKIIQAYYEYETFMETTDGREELRQYLTKRHNEELLLMLETRIAFLSFYDSDYYNDRRGLLKVKEFQMIYSQFIDTDSQFCMNIDSAIRNKFVKLNPRVAQVTNEDEAMAIANDIDDCLDVLHFSVTLQMKTEIFSQFKKTEEFQTFILSKIIELQGKKTWDDLERQSSPLLGSSPQKPSSGGGFFSLFKKNKQPQNSIIKRFEEKSIEEFLIENELSEYCSQFKKKKLNNMIQIQDFTCEDYLKVGVVKGSHQARLVRLVGQYFRSYCKLGSSLS</sequence>
<dbReference type="Gene3D" id="1.10.167.10">
    <property type="entry name" value="Regulator of G-protein Signalling 4, domain 2"/>
    <property type="match status" value="1"/>
</dbReference>
<accession>A0A6A5ATH1</accession>
<dbReference type="CDD" id="cd09487">
    <property type="entry name" value="SAM_superfamily"/>
    <property type="match status" value="1"/>
</dbReference>
<feature type="region of interest" description="Disordered" evidence="1">
    <location>
        <begin position="175"/>
        <end position="195"/>
    </location>
</feature>
<dbReference type="VEuPathDB" id="AmoebaDB:FDP41_009946"/>
<evidence type="ECO:0000313" key="4">
    <source>
        <dbReference type="Proteomes" id="UP000444721"/>
    </source>
</evidence>
<organism evidence="3 4">
    <name type="scientific">Naegleria fowleri</name>
    <name type="common">Brain eating amoeba</name>
    <dbReference type="NCBI Taxonomy" id="5763"/>
    <lineage>
        <taxon>Eukaryota</taxon>
        <taxon>Discoba</taxon>
        <taxon>Heterolobosea</taxon>
        <taxon>Tetramitia</taxon>
        <taxon>Eutetramitia</taxon>
        <taxon>Vahlkampfiidae</taxon>
        <taxon>Naegleria</taxon>
    </lineage>
</organism>
<name>A0A6A5ATH1_NAEFO</name>
<feature type="region of interest" description="Disordered" evidence="1">
    <location>
        <begin position="263"/>
        <end position="288"/>
    </location>
</feature>
<dbReference type="InterPro" id="IPR036305">
    <property type="entry name" value="RGS_sf"/>
</dbReference>
<dbReference type="InterPro" id="IPR013761">
    <property type="entry name" value="SAM/pointed_sf"/>
</dbReference>
<feature type="compositionally biased region" description="Low complexity" evidence="1">
    <location>
        <begin position="277"/>
        <end position="286"/>
    </location>
</feature>
<evidence type="ECO:0000313" key="3">
    <source>
        <dbReference type="EMBL" id="KAF0971723.1"/>
    </source>
</evidence>
<protein>
    <recommendedName>
        <fullName evidence="2">RGS domain-containing protein</fullName>
    </recommendedName>
</protein>
<dbReference type="Proteomes" id="UP000444721">
    <property type="component" value="Unassembled WGS sequence"/>
</dbReference>
<dbReference type="VEuPathDB" id="AmoebaDB:NfTy_081350"/>
<dbReference type="RefSeq" id="XP_044556439.1">
    <property type="nucleotide sequence ID" value="XM_044713959.1"/>
</dbReference>
<comment type="caution">
    <text evidence="3">The sequence shown here is derived from an EMBL/GenBank/DDBJ whole genome shotgun (WGS) entry which is preliminary data.</text>
</comment>
<gene>
    <name evidence="3" type="ORF">FDP41_009946</name>
</gene>
<keyword evidence="4" id="KW-1185">Reference proteome</keyword>
<feature type="region of interest" description="Disordered" evidence="1">
    <location>
        <begin position="51"/>
        <end position="72"/>
    </location>
</feature>
<dbReference type="InterPro" id="IPR044926">
    <property type="entry name" value="RGS_subdomain_2"/>
</dbReference>
<evidence type="ECO:0000259" key="2">
    <source>
        <dbReference type="PROSITE" id="PS50132"/>
    </source>
</evidence>
<dbReference type="AlphaFoldDB" id="A0A6A5ATH1"/>
<dbReference type="Gene3D" id="1.10.150.50">
    <property type="entry name" value="Transcription Factor, Ets-1"/>
    <property type="match status" value="1"/>
</dbReference>
<dbReference type="GeneID" id="68117161"/>
<reference evidence="3 4" key="1">
    <citation type="journal article" date="2019" name="Sci. Rep.">
        <title>Nanopore sequencing improves the draft genome of the human pathogenic amoeba Naegleria fowleri.</title>
        <authorList>
            <person name="Liechti N."/>
            <person name="Schurch N."/>
            <person name="Bruggmann R."/>
            <person name="Wittwer M."/>
        </authorList>
    </citation>
    <scope>NUCLEOTIDE SEQUENCE [LARGE SCALE GENOMIC DNA]</scope>
    <source>
        <strain evidence="3 4">ATCC 30894</strain>
    </source>
</reference>
<feature type="domain" description="RGS" evidence="2">
    <location>
        <begin position="347"/>
        <end position="486"/>
    </location>
</feature>
<dbReference type="InterPro" id="IPR016137">
    <property type="entry name" value="RGS"/>
</dbReference>
<dbReference type="InterPro" id="IPR001660">
    <property type="entry name" value="SAM"/>
</dbReference>
<proteinExistence type="predicted"/>
<dbReference type="SUPFAM" id="SSF47769">
    <property type="entry name" value="SAM/Pointed domain"/>
    <property type="match status" value="1"/>
</dbReference>
<dbReference type="EMBL" id="VFQX01000074">
    <property type="protein sequence ID" value="KAF0971723.1"/>
    <property type="molecule type" value="Genomic_DNA"/>
</dbReference>
<feature type="compositionally biased region" description="Basic and acidic residues" evidence="1">
    <location>
        <begin position="51"/>
        <end position="60"/>
    </location>
</feature>
<dbReference type="OMA" id="MIYSQFI"/>
<dbReference type="PROSITE" id="PS50132">
    <property type="entry name" value="RGS"/>
    <property type="match status" value="1"/>
</dbReference>
<dbReference type="SUPFAM" id="SSF48097">
    <property type="entry name" value="Regulator of G-protein signaling, RGS"/>
    <property type="match status" value="1"/>
</dbReference>
<dbReference type="VEuPathDB" id="AmoebaDB:NF0042550"/>
<dbReference type="OrthoDB" id="10383527at2759"/>